<dbReference type="Proteomes" id="UP000226592">
    <property type="component" value="Unassembled WGS sequence"/>
</dbReference>
<organism evidence="2 3">
    <name type="scientific">Candidatus Iainarchaeum sp</name>
    <dbReference type="NCBI Taxonomy" id="3101447"/>
    <lineage>
        <taxon>Archaea</taxon>
        <taxon>Candidatus Iainarchaeota</taxon>
        <taxon>Candidatus Iainarchaeia</taxon>
        <taxon>Candidatus Iainarchaeales</taxon>
        <taxon>Candidatus Iainarchaeaceae</taxon>
        <taxon>Candidatus Iainarchaeum</taxon>
    </lineage>
</organism>
<feature type="transmembrane region" description="Helical" evidence="1">
    <location>
        <begin position="508"/>
        <end position="528"/>
    </location>
</feature>
<feature type="transmembrane region" description="Helical" evidence="1">
    <location>
        <begin position="633"/>
        <end position="652"/>
    </location>
</feature>
<gene>
    <name evidence="2" type="ORF">CL943_03920</name>
</gene>
<feature type="transmembrane region" description="Helical" evidence="1">
    <location>
        <begin position="578"/>
        <end position="596"/>
    </location>
</feature>
<comment type="caution">
    <text evidence="2">The sequence shown here is derived from an EMBL/GenBank/DDBJ whole genome shotgun (WGS) entry which is preliminary data.</text>
</comment>
<feature type="transmembrane region" description="Helical" evidence="1">
    <location>
        <begin position="270"/>
        <end position="290"/>
    </location>
</feature>
<reference evidence="3" key="1">
    <citation type="submission" date="2017-09" db="EMBL/GenBank/DDBJ databases">
        <title>The Reconstruction of 2,631 Draft Metagenome-Assembled Genomes from the Global Oceans.</title>
        <authorList>
            <person name="Tully B.J."/>
            <person name="Graham E.D."/>
            <person name="Heidelberg J.F."/>
        </authorList>
    </citation>
    <scope>NUCLEOTIDE SEQUENCE [LARGE SCALE GENOMIC DNA]</scope>
</reference>
<sequence>MQKNSFLITFIAVAIVLSLTLLGSLYWGQWATKSNHGEVFLLRFDKEIAVGEQACFTAKIQSNYDLPTIAAYSVIANDKVLGKGEVDLAQEQELGKCIASEDLSRGDNKVEILIGVHRLFYHVVLKENVERTTPTISVTQLENDTINIKVENNDALSYEPLEIFVNDKLDHRVYFSGENFESDERISLADGGNKVSVQFEGAEQTLTVSKERGFAMNPFLGILIVSALLCVLAFFVFPKQDLLEKLSYSILSFFTILMVVFFGLELGNALSAFNFLLIVSIITLVLALAFRKNFENKCPLGKKSLRDYLKVSPLLLLLLFILIFSSFFFNMFTTSYYSSWTVFYERQSQTIMTQEEVPFTDSFSFLGTKPFGYMSGYFFINPGVSWLTGLDTQQAYAIIMILAQIAFIASALLFFRSYGFGDKRSYLALIALFLGSFMFADFSFNIRHVISYSFLFTSLFLLRKEKPLHSGIALGLGTFVQTPVLGMFIVALPIVLTKMQTIKTSVKALTVGIAVALVLFLPTLMRYGLPNQAQYNVWGYLWSIPIYGFFLDYLPLVALIALYIVPFILTKEIKVDKFAIRVGLFLTLFIAIQLFVSYRINVIATTAFALFIGLLFPKRLLENRLAEYSIGMLFAVTFALMFLITISFYPVVPAAQSSFKYISENTSTNANFLNEPYLGHQFIHLTQRKSSADLAVEYANEEMILDSFEFIKTENPAILDKYDIDYVVNRSIFLDEKPVGNNLWHETIEFEELDKIYANGLFFVHTVNKK</sequence>
<evidence type="ECO:0000313" key="3">
    <source>
        <dbReference type="Proteomes" id="UP000226592"/>
    </source>
</evidence>
<keyword evidence="1" id="KW-1133">Transmembrane helix</keyword>
<name>A0A2D6M1Z7_9ARCH</name>
<feature type="transmembrane region" description="Helical" evidence="1">
    <location>
        <begin position="219"/>
        <end position="237"/>
    </location>
</feature>
<feature type="transmembrane region" description="Helical" evidence="1">
    <location>
        <begin position="470"/>
        <end position="496"/>
    </location>
</feature>
<feature type="transmembrane region" description="Helical" evidence="1">
    <location>
        <begin position="602"/>
        <end position="621"/>
    </location>
</feature>
<feature type="transmembrane region" description="Helical" evidence="1">
    <location>
        <begin position="7"/>
        <end position="27"/>
    </location>
</feature>
<feature type="transmembrane region" description="Helical" evidence="1">
    <location>
        <begin position="311"/>
        <end position="332"/>
    </location>
</feature>
<evidence type="ECO:0000313" key="2">
    <source>
        <dbReference type="EMBL" id="MAG22419.1"/>
    </source>
</evidence>
<feature type="transmembrane region" description="Helical" evidence="1">
    <location>
        <begin position="540"/>
        <end position="566"/>
    </location>
</feature>
<feature type="transmembrane region" description="Helical" evidence="1">
    <location>
        <begin position="395"/>
        <end position="415"/>
    </location>
</feature>
<keyword evidence="1" id="KW-0472">Membrane</keyword>
<feature type="transmembrane region" description="Helical" evidence="1">
    <location>
        <begin position="427"/>
        <end position="450"/>
    </location>
</feature>
<keyword evidence="1" id="KW-0812">Transmembrane</keyword>
<feature type="transmembrane region" description="Helical" evidence="1">
    <location>
        <begin position="246"/>
        <end position="264"/>
    </location>
</feature>
<proteinExistence type="predicted"/>
<dbReference type="EMBL" id="NZBU01000012">
    <property type="protein sequence ID" value="MAG22419.1"/>
    <property type="molecule type" value="Genomic_DNA"/>
</dbReference>
<protein>
    <submittedName>
        <fullName evidence="2">Uncharacterized protein</fullName>
    </submittedName>
</protein>
<dbReference type="AlphaFoldDB" id="A0A2D6M1Z7"/>
<accession>A0A2D6M1Z7</accession>
<evidence type="ECO:0000256" key="1">
    <source>
        <dbReference type="SAM" id="Phobius"/>
    </source>
</evidence>